<accession>A0ACB9HYX8</accession>
<dbReference type="EMBL" id="CM042027">
    <property type="protein sequence ID" value="KAI3800521.1"/>
    <property type="molecule type" value="Genomic_DNA"/>
</dbReference>
<gene>
    <name evidence="1" type="ORF">L1987_28612</name>
</gene>
<sequence>MLIDVSMGVVTPLSEQLTKPLSNAMALLVVSVCGDEAYRIKNLNLRGALLVLCSMTVSVLAHLDSIHDDVAPVFKEVVIKDKRGCLTSAEPLSVVT</sequence>
<protein>
    <submittedName>
        <fullName evidence="1">Uncharacterized protein</fullName>
    </submittedName>
</protein>
<keyword evidence="2" id="KW-1185">Reference proteome</keyword>
<name>A0ACB9HYX8_9ASTR</name>
<evidence type="ECO:0000313" key="1">
    <source>
        <dbReference type="EMBL" id="KAI3800521.1"/>
    </source>
</evidence>
<proteinExistence type="predicted"/>
<reference evidence="1 2" key="2">
    <citation type="journal article" date="2022" name="Mol. Ecol. Resour.">
        <title>The genomes of chicory, endive, great burdock and yacon provide insights into Asteraceae paleo-polyploidization history and plant inulin production.</title>
        <authorList>
            <person name="Fan W."/>
            <person name="Wang S."/>
            <person name="Wang H."/>
            <person name="Wang A."/>
            <person name="Jiang F."/>
            <person name="Liu H."/>
            <person name="Zhao H."/>
            <person name="Xu D."/>
            <person name="Zhang Y."/>
        </authorList>
    </citation>
    <scope>NUCLEOTIDE SEQUENCE [LARGE SCALE GENOMIC DNA]</scope>
    <source>
        <strain evidence="2">cv. Yunnan</strain>
        <tissue evidence="1">Leaves</tissue>
    </source>
</reference>
<dbReference type="Proteomes" id="UP001056120">
    <property type="component" value="Linkage Group LG10"/>
</dbReference>
<comment type="caution">
    <text evidence="1">The sequence shown here is derived from an EMBL/GenBank/DDBJ whole genome shotgun (WGS) entry which is preliminary data.</text>
</comment>
<organism evidence="1 2">
    <name type="scientific">Smallanthus sonchifolius</name>
    <dbReference type="NCBI Taxonomy" id="185202"/>
    <lineage>
        <taxon>Eukaryota</taxon>
        <taxon>Viridiplantae</taxon>
        <taxon>Streptophyta</taxon>
        <taxon>Embryophyta</taxon>
        <taxon>Tracheophyta</taxon>
        <taxon>Spermatophyta</taxon>
        <taxon>Magnoliopsida</taxon>
        <taxon>eudicotyledons</taxon>
        <taxon>Gunneridae</taxon>
        <taxon>Pentapetalae</taxon>
        <taxon>asterids</taxon>
        <taxon>campanulids</taxon>
        <taxon>Asterales</taxon>
        <taxon>Asteraceae</taxon>
        <taxon>Asteroideae</taxon>
        <taxon>Heliantheae alliance</taxon>
        <taxon>Millerieae</taxon>
        <taxon>Smallanthus</taxon>
    </lineage>
</organism>
<evidence type="ECO:0000313" key="2">
    <source>
        <dbReference type="Proteomes" id="UP001056120"/>
    </source>
</evidence>
<reference evidence="2" key="1">
    <citation type="journal article" date="2022" name="Mol. Ecol. Resour.">
        <title>The genomes of chicory, endive, great burdock and yacon provide insights into Asteraceae palaeo-polyploidization history and plant inulin production.</title>
        <authorList>
            <person name="Fan W."/>
            <person name="Wang S."/>
            <person name="Wang H."/>
            <person name="Wang A."/>
            <person name="Jiang F."/>
            <person name="Liu H."/>
            <person name="Zhao H."/>
            <person name="Xu D."/>
            <person name="Zhang Y."/>
        </authorList>
    </citation>
    <scope>NUCLEOTIDE SEQUENCE [LARGE SCALE GENOMIC DNA]</scope>
    <source>
        <strain evidence="2">cv. Yunnan</strain>
    </source>
</reference>